<evidence type="ECO:0000256" key="3">
    <source>
        <dbReference type="ARBA" id="ARBA00012970"/>
    </source>
</evidence>
<keyword evidence="19" id="KW-1185">Reference proteome</keyword>
<dbReference type="Pfam" id="PF01488">
    <property type="entry name" value="Shikimate_DH"/>
    <property type="match status" value="1"/>
</dbReference>
<dbReference type="PANTHER" id="PTHR43013">
    <property type="entry name" value="GLUTAMYL-TRNA REDUCTASE"/>
    <property type="match status" value="1"/>
</dbReference>
<dbReference type="RefSeq" id="WP_024496404.1">
    <property type="nucleotide sequence ID" value="NZ_AWGA01000065.1"/>
</dbReference>
<dbReference type="GO" id="GO:0019353">
    <property type="term" value="P:protoporphyrinogen IX biosynthetic process from glutamate"/>
    <property type="evidence" value="ECO:0007669"/>
    <property type="project" value="TreeGrafter"/>
</dbReference>
<dbReference type="GO" id="GO:0008883">
    <property type="term" value="F:glutamyl-tRNA reductase activity"/>
    <property type="evidence" value="ECO:0007669"/>
    <property type="project" value="UniProtKB-UniRule"/>
</dbReference>
<feature type="binding site" evidence="9 11">
    <location>
        <begin position="49"/>
        <end position="52"/>
    </location>
    <ligand>
        <name>substrate</name>
    </ligand>
</feature>
<evidence type="ECO:0000256" key="8">
    <source>
        <dbReference type="ARBA" id="ARBA00068659"/>
    </source>
</evidence>
<feature type="binding site" evidence="9 11">
    <location>
        <position position="112"/>
    </location>
    <ligand>
        <name>substrate</name>
    </ligand>
</feature>
<keyword evidence="4 9" id="KW-0521">NADP</keyword>
<evidence type="ECO:0000256" key="2">
    <source>
        <dbReference type="ARBA" id="ARBA00005916"/>
    </source>
</evidence>
<dbReference type="InterPro" id="IPR036343">
    <property type="entry name" value="GluRdtase_N_sf"/>
</dbReference>
<comment type="caution">
    <text evidence="18">The sequence shown here is derived from an EMBL/GenBank/DDBJ whole genome shotgun (WGS) entry which is preliminary data.</text>
</comment>
<comment type="similarity">
    <text evidence="2 9 14">Belongs to the glutamyl-tRNA reductase family.</text>
</comment>
<dbReference type="FunFam" id="3.30.460.30:FF:000001">
    <property type="entry name" value="Glutamyl-tRNA reductase"/>
    <property type="match status" value="1"/>
</dbReference>
<dbReference type="SUPFAM" id="SSF69075">
    <property type="entry name" value="Glutamyl tRNA-reductase dimerization domain"/>
    <property type="match status" value="1"/>
</dbReference>
<dbReference type="InterPro" id="IPR015895">
    <property type="entry name" value="4pyrrol_synth_GluRdtase_N"/>
</dbReference>
<gene>
    <name evidence="9" type="primary">hemA</name>
    <name evidence="18" type="ORF">O970_06985</name>
</gene>
<feature type="domain" description="Tetrapyrrole biosynthesis glutamyl-tRNA reductase dimerisation" evidence="15">
    <location>
        <begin position="323"/>
        <end position="416"/>
    </location>
</feature>
<feature type="binding site" evidence="9 12">
    <location>
        <begin position="192"/>
        <end position="197"/>
    </location>
    <ligand>
        <name>NADP(+)</name>
        <dbReference type="ChEBI" id="CHEBI:58349"/>
    </ligand>
</feature>
<dbReference type="CDD" id="cd05213">
    <property type="entry name" value="NAD_bind_Glutamyl_tRNA_reduct"/>
    <property type="match status" value="1"/>
</dbReference>
<feature type="domain" description="Quinate/shikimate 5-dehydrogenase/glutamyl-tRNA reductase" evidence="16">
    <location>
        <begin position="176"/>
        <end position="308"/>
    </location>
</feature>
<evidence type="ECO:0000256" key="1">
    <source>
        <dbReference type="ARBA" id="ARBA00005059"/>
    </source>
</evidence>
<comment type="pathway">
    <text evidence="1 9 14">Porphyrin-containing compound metabolism; protoporphyrin-IX biosynthesis; 5-aminolevulinate from L-glutamyl-tRNA(Glu): step 1/2.</text>
</comment>
<feature type="binding site" evidence="9 11">
    <location>
        <begin position="117"/>
        <end position="119"/>
    </location>
    <ligand>
        <name>substrate</name>
    </ligand>
</feature>
<dbReference type="Pfam" id="PF05201">
    <property type="entry name" value="GlutR_N"/>
    <property type="match status" value="1"/>
</dbReference>
<evidence type="ECO:0000256" key="4">
    <source>
        <dbReference type="ARBA" id="ARBA00022857"/>
    </source>
</evidence>
<comment type="function">
    <text evidence="9">Catalyzes the NADPH-dependent reduction of glutamyl-tRNA(Glu) to glutamate 1-semialdehyde (GSA).</text>
</comment>
<dbReference type="Pfam" id="PF00745">
    <property type="entry name" value="GlutR_dimer"/>
    <property type="match status" value="1"/>
</dbReference>
<evidence type="ECO:0000256" key="10">
    <source>
        <dbReference type="PIRSR" id="PIRSR000445-1"/>
    </source>
</evidence>
<evidence type="ECO:0000313" key="18">
    <source>
        <dbReference type="EMBL" id="TEA26799.1"/>
    </source>
</evidence>
<protein>
    <recommendedName>
        <fullName evidence="8 9">Glutamyl-tRNA reductase</fullName>
        <shortName evidence="9">GluTR</shortName>
        <ecNumber evidence="3 9">1.2.1.70</ecNumber>
    </recommendedName>
</protein>
<evidence type="ECO:0000256" key="14">
    <source>
        <dbReference type="RuleBase" id="RU000584"/>
    </source>
</evidence>
<comment type="domain">
    <text evidence="9">Possesses an unusual extended V-shaped dimeric structure with each monomer consisting of three distinct domains arranged along a curved 'spinal' alpha-helix. The N-terminal catalytic domain specifically recognizes the glutamate moiety of the substrate. The second domain is the NADPH-binding domain, and the third C-terminal domain is responsible for dimerization.</text>
</comment>
<keyword evidence="6 9" id="KW-0627">Porphyrin biosynthesis</keyword>
<dbReference type="PANTHER" id="PTHR43013:SF1">
    <property type="entry name" value="GLUTAMYL-TRNA REDUCTASE"/>
    <property type="match status" value="1"/>
</dbReference>
<organism evidence="18 19">
    <name type="scientific">Candidatus Schmidhempelia bombi str. Bimp</name>
    <dbReference type="NCBI Taxonomy" id="1387197"/>
    <lineage>
        <taxon>Bacteria</taxon>
        <taxon>Pseudomonadati</taxon>
        <taxon>Pseudomonadota</taxon>
        <taxon>Gammaproteobacteria</taxon>
        <taxon>Orbales</taxon>
        <taxon>Orbaceae</taxon>
        <taxon>Candidatus Schmidhempelia</taxon>
    </lineage>
</organism>
<dbReference type="InterPro" id="IPR015896">
    <property type="entry name" value="4pyrrol_synth_GluRdtase_dimer"/>
</dbReference>
<dbReference type="PROSITE" id="PS00747">
    <property type="entry name" value="GLUTR"/>
    <property type="match status" value="1"/>
</dbReference>
<dbReference type="HAMAP" id="MF_00087">
    <property type="entry name" value="Glu_tRNA_reductase"/>
    <property type="match status" value="1"/>
</dbReference>
<comment type="miscellaneous">
    <text evidence="9">During catalysis, the active site Cys acts as a nucleophile attacking the alpha-carbonyl group of tRNA-bound glutamate with the formation of a thioester intermediate between enzyme and glutamate, and the concomitant release of tRNA(Glu). The thioester intermediate is finally reduced by direct hydride transfer from NADPH, to form the product GSA.</text>
</comment>
<feature type="site" description="Important for activity" evidence="9 13">
    <location>
        <position position="102"/>
    </location>
</feature>
<keyword evidence="5 9" id="KW-0560">Oxidoreductase</keyword>
<evidence type="ECO:0000259" key="16">
    <source>
        <dbReference type="Pfam" id="PF01488"/>
    </source>
</evidence>
<dbReference type="InterPro" id="IPR036291">
    <property type="entry name" value="NAD(P)-bd_dom_sf"/>
</dbReference>
<dbReference type="GO" id="GO:0050661">
    <property type="term" value="F:NADP binding"/>
    <property type="evidence" value="ECO:0007669"/>
    <property type="project" value="InterPro"/>
</dbReference>
<accession>A0AB94IBL7</accession>
<evidence type="ECO:0000256" key="5">
    <source>
        <dbReference type="ARBA" id="ARBA00023002"/>
    </source>
</evidence>
<dbReference type="AlphaFoldDB" id="A0AB94IBL7"/>
<comment type="subunit">
    <text evidence="9">Homodimer.</text>
</comment>
<evidence type="ECO:0000256" key="12">
    <source>
        <dbReference type="PIRSR" id="PIRSR000445-3"/>
    </source>
</evidence>
<dbReference type="FunFam" id="3.40.50.720:FF:000031">
    <property type="entry name" value="Glutamyl-tRNA reductase"/>
    <property type="match status" value="1"/>
</dbReference>
<dbReference type="EC" id="1.2.1.70" evidence="3 9"/>
<dbReference type="InterPro" id="IPR018214">
    <property type="entry name" value="GluRdtase_CS"/>
</dbReference>
<sequence>MSIAILGVNHKTAQVALREKIAFSGEKLGVALYSLHQHPFIDGCVIVSTCNRTELYISFEHGSDIEYIKTSIEQWLCQFHQIELTDLKPAFYCYQNQQAVSHLMRVACGIDSLIIGEPQILGQVKQAFNVARAHSTVSLSLDKLFQRVFHVAKRVRTETQIGANTASVAYAACLVARELFQQSNTLTVLLIGAGETIELISRYLKSHHFDKVIIANRTREKALKLAKYQHAEIISLSEIAVRLKEVDIVISSTASPLPIIGKGLVERSLKRRHDKPMLFIDLAVPRDIEAEVADLNHVAVYCVDDLQHMVNQNLEQRVIAAKEADYIIDEESALFIQWLQTRLASQLIKTYRHQAMNIKSELETKAIKAIENGADVNNVIALLTHRLTNRLIHAPTQSLLHAAKHDYLTILSQSLDLKEL</sequence>
<evidence type="ECO:0000313" key="19">
    <source>
        <dbReference type="Proteomes" id="UP000506160"/>
    </source>
</evidence>
<evidence type="ECO:0000256" key="7">
    <source>
        <dbReference type="ARBA" id="ARBA00047464"/>
    </source>
</evidence>
<dbReference type="NCBIfam" id="TIGR01035">
    <property type="entry name" value="hemA"/>
    <property type="match status" value="1"/>
</dbReference>
<dbReference type="EMBL" id="AWGA01000065">
    <property type="protein sequence ID" value="TEA26799.1"/>
    <property type="molecule type" value="Genomic_DNA"/>
</dbReference>
<evidence type="ECO:0000256" key="13">
    <source>
        <dbReference type="PIRSR" id="PIRSR000445-4"/>
    </source>
</evidence>
<evidence type="ECO:0000256" key="6">
    <source>
        <dbReference type="ARBA" id="ARBA00023244"/>
    </source>
</evidence>
<dbReference type="Proteomes" id="UP000506160">
    <property type="component" value="Unassembled WGS sequence"/>
</dbReference>
<dbReference type="SUPFAM" id="SSF51735">
    <property type="entry name" value="NAD(P)-binding Rossmann-fold domains"/>
    <property type="match status" value="1"/>
</dbReference>
<feature type="binding site" evidence="9 11">
    <location>
        <position position="123"/>
    </location>
    <ligand>
        <name>substrate</name>
    </ligand>
</feature>
<dbReference type="InterPro" id="IPR036453">
    <property type="entry name" value="GluRdtase_dimer_dom_sf"/>
</dbReference>
<dbReference type="InterPro" id="IPR000343">
    <property type="entry name" value="4pyrrol_synth_GluRdtase"/>
</dbReference>
<dbReference type="InterPro" id="IPR006151">
    <property type="entry name" value="Shikm_DH/Glu-tRNA_Rdtase"/>
</dbReference>
<name>A0AB94IBL7_9GAMM</name>
<reference evidence="18 19" key="1">
    <citation type="journal article" date="2014" name="Appl. Environ. Microbiol.">
        <title>Genomic features of a bumble bee symbiont reflect its host environment.</title>
        <authorList>
            <person name="Martinson V.G."/>
            <person name="Magoc T."/>
            <person name="Koch H."/>
            <person name="Salzberg S.L."/>
            <person name="Moran N.A."/>
        </authorList>
    </citation>
    <scope>NUCLEOTIDE SEQUENCE [LARGE SCALE GENOMIC DNA]</scope>
    <source>
        <strain evidence="18 19">Bimp</strain>
    </source>
</reference>
<dbReference type="PIRSF" id="PIRSF000445">
    <property type="entry name" value="4pyrrol_synth_GluRdtase"/>
    <property type="match status" value="1"/>
</dbReference>
<feature type="active site" description="Nucleophile" evidence="9 10">
    <location>
        <position position="50"/>
    </location>
</feature>
<dbReference type="Gene3D" id="3.30.460.30">
    <property type="entry name" value="Glutamyl-tRNA reductase, N-terminal domain"/>
    <property type="match status" value="1"/>
</dbReference>
<dbReference type="Gene3D" id="3.40.50.720">
    <property type="entry name" value="NAD(P)-binding Rossmann-like Domain"/>
    <property type="match status" value="1"/>
</dbReference>
<evidence type="ECO:0000256" key="11">
    <source>
        <dbReference type="PIRSR" id="PIRSR000445-2"/>
    </source>
</evidence>
<evidence type="ECO:0000259" key="17">
    <source>
        <dbReference type="Pfam" id="PF05201"/>
    </source>
</evidence>
<dbReference type="SUPFAM" id="SSF69742">
    <property type="entry name" value="Glutamyl tRNA-reductase catalytic, N-terminal domain"/>
    <property type="match status" value="1"/>
</dbReference>
<evidence type="ECO:0000256" key="9">
    <source>
        <dbReference type="HAMAP-Rule" id="MF_00087"/>
    </source>
</evidence>
<comment type="catalytic activity">
    <reaction evidence="7 9 14">
        <text>(S)-4-amino-5-oxopentanoate + tRNA(Glu) + NADP(+) = L-glutamyl-tRNA(Glu) + NADPH + H(+)</text>
        <dbReference type="Rhea" id="RHEA:12344"/>
        <dbReference type="Rhea" id="RHEA-COMP:9663"/>
        <dbReference type="Rhea" id="RHEA-COMP:9680"/>
        <dbReference type="ChEBI" id="CHEBI:15378"/>
        <dbReference type="ChEBI" id="CHEBI:57501"/>
        <dbReference type="ChEBI" id="CHEBI:57783"/>
        <dbReference type="ChEBI" id="CHEBI:58349"/>
        <dbReference type="ChEBI" id="CHEBI:78442"/>
        <dbReference type="ChEBI" id="CHEBI:78520"/>
        <dbReference type="EC" id="1.2.1.70"/>
    </reaction>
</comment>
<proteinExistence type="inferred from homology"/>
<feature type="domain" description="Glutamyl-tRNA reductase N-terminal" evidence="17">
    <location>
        <begin position="6"/>
        <end position="159"/>
    </location>
</feature>
<evidence type="ECO:0000259" key="15">
    <source>
        <dbReference type="Pfam" id="PF00745"/>
    </source>
</evidence>